<keyword evidence="2" id="KW-0812">Transmembrane</keyword>
<evidence type="ECO:0000256" key="1">
    <source>
        <dbReference type="SAM" id="MobiDB-lite"/>
    </source>
</evidence>
<reference evidence="3" key="1">
    <citation type="submission" date="2021-01" db="EMBL/GenBank/DDBJ databases">
        <title>Whole genome shotgun sequence of Actinocatenispora rupis NBRC 107355.</title>
        <authorList>
            <person name="Komaki H."/>
            <person name="Tamura T."/>
        </authorList>
    </citation>
    <scope>NUCLEOTIDE SEQUENCE</scope>
    <source>
        <strain evidence="3">NBRC 107355</strain>
    </source>
</reference>
<keyword evidence="2" id="KW-0472">Membrane</keyword>
<evidence type="ECO:0000256" key="2">
    <source>
        <dbReference type="SAM" id="Phobius"/>
    </source>
</evidence>
<sequence>MSYILAGHHRLRVKVGIAVFRPNLYASLAVLGVVGAIAIGLPAINNALPAGRSVAAGQRLTVGRGVTVAAPPDAVLDVTKTQPNLNRLVMSVHSVRVVIEADKYDGKLPGLSAKLRRKIQSNPGYQASQRDHPTSTSAGVPGLQGSYSTPGRIGTYAVFTRGGVGVEVSMAGAGTDVRRDNDTLLDLVRSVRFGAQ</sequence>
<feature type="compositionally biased region" description="Polar residues" evidence="1">
    <location>
        <begin position="122"/>
        <end position="138"/>
    </location>
</feature>
<keyword evidence="2" id="KW-1133">Transmembrane helix</keyword>
<comment type="caution">
    <text evidence="3">The sequence shown here is derived from an EMBL/GenBank/DDBJ whole genome shotgun (WGS) entry which is preliminary data.</text>
</comment>
<organism evidence="3 4">
    <name type="scientific">Actinocatenispora rupis</name>
    <dbReference type="NCBI Taxonomy" id="519421"/>
    <lineage>
        <taxon>Bacteria</taxon>
        <taxon>Bacillati</taxon>
        <taxon>Actinomycetota</taxon>
        <taxon>Actinomycetes</taxon>
        <taxon>Micromonosporales</taxon>
        <taxon>Micromonosporaceae</taxon>
        <taxon>Actinocatenispora</taxon>
    </lineage>
</organism>
<proteinExistence type="predicted"/>
<feature type="region of interest" description="Disordered" evidence="1">
    <location>
        <begin position="122"/>
        <end position="146"/>
    </location>
</feature>
<gene>
    <name evidence="3" type="ORF">Aru02nite_48510</name>
</gene>
<accession>A0A8J3JCG8</accession>
<protein>
    <submittedName>
        <fullName evidence="3">Uncharacterized protein</fullName>
    </submittedName>
</protein>
<name>A0A8J3JCG8_9ACTN</name>
<dbReference type="Proteomes" id="UP000612808">
    <property type="component" value="Unassembled WGS sequence"/>
</dbReference>
<keyword evidence="4" id="KW-1185">Reference proteome</keyword>
<feature type="transmembrane region" description="Helical" evidence="2">
    <location>
        <begin position="24"/>
        <end position="44"/>
    </location>
</feature>
<evidence type="ECO:0000313" key="3">
    <source>
        <dbReference type="EMBL" id="GID13962.1"/>
    </source>
</evidence>
<dbReference type="EMBL" id="BOMB01000028">
    <property type="protein sequence ID" value="GID13962.1"/>
    <property type="molecule type" value="Genomic_DNA"/>
</dbReference>
<dbReference type="AlphaFoldDB" id="A0A8J3JCG8"/>
<evidence type="ECO:0000313" key="4">
    <source>
        <dbReference type="Proteomes" id="UP000612808"/>
    </source>
</evidence>